<evidence type="ECO:0000259" key="2">
    <source>
        <dbReference type="Pfam" id="PF03959"/>
    </source>
</evidence>
<dbReference type="PANTHER" id="PTHR48070:SF6">
    <property type="entry name" value="ESTERASE OVCA2"/>
    <property type="match status" value="1"/>
</dbReference>
<gene>
    <name evidence="3" type="ORF">SISSUDRAFT_999999</name>
</gene>
<dbReference type="InterPro" id="IPR029058">
    <property type="entry name" value="AB_hydrolase_fold"/>
</dbReference>
<evidence type="ECO:0000313" key="3">
    <source>
        <dbReference type="EMBL" id="KZT41881.1"/>
    </source>
</evidence>
<keyword evidence="1" id="KW-0378">Hydrolase</keyword>
<reference evidence="3 4" key="1">
    <citation type="journal article" date="2016" name="Mol. Biol. Evol.">
        <title>Comparative Genomics of Early-Diverging Mushroom-Forming Fungi Provides Insights into the Origins of Lignocellulose Decay Capabilities.</title>
        <authorList>
            <person name="Nagy L.G."/>
            <person name="Riley R."/>
            <person name="Tritt A."/>
            <person name="Adam C."/>
            <person name="Daum C."/>
            <person name="Floudas D."/>
            <person name="Sun H."/>
            <person name="Yadav J.S."/>
            <person name="Pangilinan J."/>
            <person name="Larsson K.H."/>
            <person name="Matsuura K."/>
            <person name="Barry K."/>
            <person name="Labutti K."/>
            <person name="Kuo R."/>
            <person name="Ohm R.A."/>
            <person name="Bhattacharya S.S."/>
            <person name="Shirouzu T."/>
            <person name="Yoshinaga Y."/>
            <person name="Martin F.M."/>
            <person name="Grigoriev I.V."/>
            <person name="Hibbett D.S."/>
        </authorList>
    </citation>
    <scope>NUCLEOTIDE SEQUENCE [LARGE SCALE GENOMIC DNA]</scope>
    <source>
        <strain evidence="3 4">HHB10207 ss-3</strain>
    </source>
</reference>
<accession>A0A166GPE8</accession>
<evidence type="ECO:0000313" key="4">
    <source>
        <dbReference type="Proteomes" id="UP000076798"/>
    </source>
</evidence>
<sequence>MTSSVKRILMLHGYAQNASIFYKKMSAIRKAGSKSCEFVFLDAPIILEAGDFPSDPRTLDSTAVPSQADPELTPRAWWRANENRTTYYGIEDTLAYVKDYMAKQETPFHAVMGFSQGACMAALLTVLLERPLEFSPFPFTKTSSNEPVHPPFKTSIFVSGFAVVPEPYSSLFSPNCVGTITKCLHVIGTNDVIVSNARSQSLMAACVPENSRVQKHDGGHFVPSKLSWRNFFAQFLEADDPFSISAPPAPPDAAHEDMARGVL</sequence>
<dbReference type="SUPFAM" id="SSF53474">
    <property type="entry name" value="alpha/beta-Hydrolases"/>
    <property type="match status" value="1"/>
</dbReference>
<dbReference type="OrthoDB" id="2094269at2759"/>
<proteinExistence type="predicted"/>
<dbReference type="EMBL" id="KV428017">
    <property type="protein sequence ID" value="KZT41881.1"/>
    <property type="molecule type" value="Genomic_DNA"/>
</dbReference>
<dbReference type="InterPro" id="IPR050593">
    <property type="entry name" value="LovG"/>
</dbReference>
<evidence type="ECO:0000256" key="1">
    <source>
        <dbReference type="ARBA" id="ARBA00022801"/>
    </source>
</evidence>
<dbReference type="GO" id="GO:0016787">
    <property type="term" value="F:hydrolase activity"/>
    <property type="evidence" value="ECO:0007669"/>
    <property type="project" value="UniProtKB-KW"/>
</dbReference>
<keyword evidence="4" id="KW-1185">Reference proteome</keyword>
<dbReference type="Gene3D" id="3.40.50.1820">
    <property type="entry name" value="alpha/beta hydrolase"/>
    <property type="match status" value="1"/>
</dbReference>
<organism evidence="3 4">
    <name type="scientific">Sistotremastrum suecicum HHB10207 ss-3</name>
    <dbReference type="NCBI Taxonomy" id="1314776"/>
    <lineage>
        <taxon>Eukaryota</taxon>
        <taxon>Fungi</taxon>
        <taxon>Dikarya</taxon>
        <taxon>Basidiomycota</taxon>
        <taxon>Agaricomycotina</taxon>
        <taxon>Agaricomycetes</taxon>
        <taxon>Sistotremastrales</taxon>
        <taxon>Sistotremastraceae</taxon>
        <taxon>Sistotremastrum</taxon>
    </lineage>
</organism>
<dbReference type="GO" id="GO:0005634">
    <property type="term" value="C:nucleus"/>
    <property type="evidence" value="ECO:0007669"/>
    <property type="project" value="TreeGrafter"/>
</dbReference>
<dbReference type="PANTHER" id="PTHR48070">
    <property type="entry name" value="ESTERASE OVCA2"/>
    <property type="match status" value="1"/>
</dbReference>
<feature type="domain" description="Serine hydrolase" evidence="2">
    <location>
        <begin position="4"/>
        <end position="230"/>
    </location>
</feature>
<dbReference type="Proteomes" id="UP000076798">
    <property type="component" value="Unassembled WGS sequence"/>
</dbReference>
<dbReference type="STRING" id="1314776.A0A166GPE8"/>
<dbReference type="GO" id="GO:0005737">
    <property type="term" value="C:cytoplasm"/>
    <property type="evidence" value="ECO:0007669"/>
    <property type="project" value="TreeGrafter"/>
</dbReference>
<protein>
    <submittedName>
        <fullName evidence="3">FSH1-domain-containing protein</fullName>
    </submittedName>
</protein>
<dbReference type="Pfam" id="PF03959">
    <property type="entry name" value="FSH1"/>
    <property type="match status" value="1"/>
</dbReference>
<dbReference type="AlphaFoldDB" id="A0A166GPE8"/>
<dbReference type="InterPro" id="IPR005645">
    <property type="entry name" value="FSH-like_dom"/>
</dbReference>
<name>A0A166GPE8_9AGAM</name>